<proteinExistence type="predicted"/>
<organism evidence="2 3">
    <name type="scientific">Thermoanaerobacter thermohydrosulfuricus</name>
    <name type="common">Clostridium thermohydrosulfuricum</name>
    <dbReference type="NCBI Taxonomy" id="1516"/>
    <lineage>
        <taxon>Bacteria</taxon>
        <taxon>Bacillati</taxon>
        <taxon>Bacillota</taxon>
        <taxon>Clostridia</taxon>
        <taxon>Thermoanaerobacterales</taxon>
        <taxon>Thermoanaerobacteraceae</taxon>
        <taxon>Thermoanaerobacter</taxon>
    </lineage>
</organism>
<dbReference type="AlphaFoldDB" id="A0A1G7VS06"/>
<evidence type="ECO:0000313" key="3">
    <source>
        <dbReference type="Proteomes" id="UP000183404"/>
    </source>
</evidence>
<accession>A0A1G7VS06</accession>
<dbReference type="RefSeq" id="WP_209442470.1">
    <property type="nucleotide sequence ID" value="NZ_FNBS01000099.1"/>
</dbReference>
<gene>
    <name evidence="2" type="ORF">SAMN04244560_02645</name>
</gene>
<protein>
    <recommendedName>
        <fullName evidence="1">Nucleotide modification associated domain-containing protein</fullName>
    </recommendedName>
</protein>
<dbReference type="EMBL" id="FNBS01000099">
    <property type="protein sequence ID" value="SDG61680.1"/>
    <property type="molecule type" value="Genomic_DNA"/>
</dbReference>
<reference evidence="2 3" key="1">
    <citation type="submission" date="2016-10" db="EMBL/GenBank/DDBJ databases">
        <authorList>
            <person name="de Groot N.N."/>
        </authorList>
    </citation>
    <scope>NUCLEOTIDE SEQUENCE [LARGE SCALE GENOMIC DNA]</scope>
    <source>
        <strain evidence="2 3">DSM 569</strain>
    </source>
</reference>
<dbReference type="Proteomes" id="UP000183404">
    <property type="component" value="Unassembled WGS sequence"/>
</dbReference>
<evidence type="ECO:0000259" key="1">
    <source>
        <dbReference type="Pfam" id="PF07659"/>
    </source>
</evidence>
<evidence type="ECO:0000313" key="2">
    <source>
        <dbReference type="EMBL" id="SDG61680.1"/>
    </source>
</evidence>
<sequence length="113" mass="13394">MNEMQISKQEEFGKTRIVEITDKHLYEEIVKELYDIYKRKNHDYGDSFSIVYKKFGLQSAVIRLWDKLLRLETLLNAEAQVDESIEDTLKDIANYAILTLMELKKSNKSYLQL</sequence>
<dbReference type="InterPro" id="IPR011630">
    <property type="entry name" value="DUF1599"/>
</dbReference>
<feature type="domain" description="Nucleotide modification associated" evidence="1">
    <location>
        <begin position="40"/>
        <end position="103"/>
    </location>
</feature>
<name>A0A1G7VS06_THETY</name>
<dbReference type="Pfam" id="PF07659">
    <property type="entry name" value="DUF1599"/>
    <property type="match status" value="1"/>
</dbReference>